<dbReference type="Proteomes" id="UP000824136">
    <property type="component" value="Unassembled WGS sequence"/>
</dbReference>
<reference evidence="2" key="1">
    <citation type="submission" date="2020-10" db="EMBL/GenBank/DDBJ databases">
        <authorList>
            <person name="Gilroy R."/>
        </authorList>
    </citation>
    <scope>NUCLEOTIDE SEQUENCE</scope>
    <source>
        <strain evidence="2">CHK33-4379</strain>
    </source>
</reference>
<gene>
    <name evidence="2" type="ORF">IAC39_02050</name>
</gene>
<feature type="region of interest" description="Disordered" evidence="1">
    <location>
        <begin position="92"/>
        <end position="115"/>
    </location>
</feature>
<dbReference type="EMBL" id="DVLL01000010">
    <property type="protein sequence ID" value="HIT58486.1"/>
    <property type="molecule type" value="Genomic_DNA"/>
</dbReference>
<dbReference type="Pfam" id="PF06949">
    <property type="entry name" value="DUF1292"/>
    <property type="match status" value="1"/>
</dbReference>
<evidence type="ECO:0000256" key="1">
    <source>
        <dbReference type="SAM" id="MobiDB-lite"/>
    </source>
</evidence>
<accession>A0A9D1GS88</accession>
<organism evidence="2 3">
    <name type="scientific">Candidatus Faeciplasma pullistercoris</name>
    <dbReference type="NCBI Taxonomy" id="2840800"/>
    <lineage>
        <taxon>Bacteria</taxon>
        <taxon>Bacillati</taxon>
        <taxon>Bacillota</taxon>
        <taxon>Clostridia</taxon>
        <taxon>Eubacteriales</taxon>
        <taxon>Oscillospiraceae</taxon>
        <taxon>Oscillospiraceae incertae sedis</taxon>
        <taxon>Candidatus Faeciplasma</taxon>
    </lineage>
</organism>
<comment type="caution">
    <text evidence="2">The sequence shown here is derived from an EMBL/GenBank/DDBJ whole genome shotgun (WGS) entry which is preliminary data.</text>
</comment>
<proteinExistence type="predicted"/>
<feature type="compositionally biased region" description="Acidic residues" evidence="1">
    <location>
        <begin position="95"/>
        <end position="115"/>
    </location>
</feature>
<dbReference type="InterPro" id="IPR009711">
    <property type="entry name" value="UPF0473"/>
</dbReference>
<reference evidence="2" key="2">
    <citation type="journal article" date="2021" name="PeerJ">
        <title>Extensive microbial diversity within the chicken gut microbiome revealed by metagenomics and culture.</title>
        <authorList>
            <person name="Gilroy R."/>
            <person name="Ravi A."/>
            <person name="Getino M."/>
            <person name="Pursley I."/>
            <person name="Horton D.L."/>
            <person name="Alikhan N.F."/>
            <person name="Baker D."/>
            <person name="Gharbi K."/>
            <person name="Hall N."/>
            <person name="Watson M."/>
            <person name="Adriaenssens E.M."/>
            <person name="Foster-Nyarko E."/>
            <person name="Jarju S."/>
            <person name="Secka A."/>
            <person name="Antonio M."/>
            <person name="Oren A."/>
            <person name="Chaudhuri R.R."/>
            <person name="La Ragione R."/>
            <person name="Hildebrand F."/>
            <person name="Pallen M.J."/>
        </authorList>
    </citation>
    <scope>NUCLEOTIDE SEQUENCE</scope>
    <source>
        <strain evidence="2">CHK33-4379</strain>
    </source>
</reference>
<sequence length="115" mass="13523">MRMDDMDYTPDLYTLSDEDGKEQTFELIDYYEEGDNKYYAMVPYYDNPTDIISDSGELVILKSDYSDGEEMLVTIDDDDEYDRIGEIFMSRLEDYYDGDDDGEEEDDDISERDPS</sequence>
<dbReference type="AlphaFoldDB" id="A0A9D1GS88"/>
<name>A0A9D1GS88_9FIRM</name>
<evidence type="ECO:0000313" key="3">
    <source>
        <dbReference type="Proteomes" id="UP000824136"/>
    </source>
</evidence>
<protein>
    <submittedName>
        <fullName evidence="2">DUF1292 domain-containing protein</fullName>
    </submittedName>
</protein>
<evidence type="ECO:0000313" key="2">
    <source>
        <dbReference type="EMBL" id="HIT58486.1"/>
    </source>
</evidence>